<dbReference type="Pfam" id="PF18151">
    <property type="entry name" value="DUF5601"/>
    <property type="match status" value="1"/>
</dbReference>
<dbReference type="Gene3D" id="1.20.1050.80">
    <property type="entry name" value="VPS9 domain"/>
    <property type="match status" value="1"/>
</dbReference>
<dbReference type="Gene3D" id="1.10.8.10">
    <property type="entry name" value="DNA helicase RuvA subunit, C-terminal domain"/>
    <property type="match status" value="1"/>
</dbReference>
<dbReference type="SUPFAM" id="SSF46934">
    <property type="entry name" value="UBA-like"/>
    <property type="match status" value="1"/>
</dbReference>
<dbReference type="InterPro" id="IPR041545">
    <property type="entry name" value="DUF5601"/>
</dbReference>
<dbReference type="PANTHER" id="PTHR23101">
    <property type="entry name" value="RAB GDP/GTP EXCHANGE FACTOR"/>
    <property type="match status" value="1"/>
</dbReference>
<evidence type="ECO:0000256" key="2">
    <source>
        <dbReference type="SAM" id="MobiDB-lite"/>
    </source>
</evidence>
<keyword evidence="6" id="KW-1185">Reference proteome</keyword>
<protein>
    <recommendedName>
        <fullName evidence="7">Vacuolar protein sorting-associated protein 9a</fullName>
    </recommendedName>
</protein>
<feature type="domain" description="VPS9" evidence="4">
    <location>
        <begin position="442"/>
        <end position="591"/>
    </location>
</feature>
<dbReference type="InterPro" id="IPR003892">
    <property type="entry name" value="CUE"/>
</dbReference>
<accession>A0A8H7GP81</accession>
<dbReference type="SMART" id="SM00167">
    <property type="entry name" value="VPS9"/>
    <property type="match status" value="1"/>
</dbReference>
<dbReference type="OrthoDB" id="300289at2759"/>
<dbReference type="AlphaFoldDB" id="A0A8H7GP81"/>
<dbReference type="GO" id="GO:0005085">
    <property type="term" value="F:guanyl-nucleotide exchange factor activity"/>
    <property type="evidence" value="ECO:0007669"/>
    <property type="project" value="InterPro"/>
</dbReference>
<feature type="region of interest" description="Disordered" evidence="2">
    <location>
        <begin position="286"/>
        <end position="309"/>
    </location>
</feature>
<dbReference type="PROSITE" id="PS51140">
    <property type="entry name" value="CUE"/>
    <property type="match status" value="1"/>
</dbReference>
<feature type="compositionally biased region" description="Polar residues" evidence="2">
    <location>
        <begin position="42"/>
        <end position="71"/>
    </location>
</feature>
<dbReference type="SUPFAM" id="SSF109993">
    <property type="entry name" value="VPS9 domain"/>
    <property type="match status" value="1"/>
</dbReference>
<dbReference type="GO" id="GO:0043130">
    <property type="term" value="F:ubiquitin binding"/>
    <property type="evidence" value="ECO:0007669"/>
    <property type="project" value="InterPro"/>
</dbReference>
<reference evidence="5" key="1">
    <citation type="submission" date="2020-10" db="EMBL/GenBank/DDBJ databases">
        <title>The Whole-Genome Sequence of Metschnikowia persimmonesis, a Novel Endophytic Yeast Species Isolated from Medicinal Plant Diospyros kaki Thumb.</title>
        <authorList>
            <person name="Rahmat E."/>
            <person name="Kang Y."/>
        </authorList>
    </citation>
    <scope>NUCLEOTIDE SEQUENCE</scope>
    <source>
        <strain evidence="5">KIOM G15050</strain>
    </source>
</reference>
<dbReference type="GO" id="GO:0031267">
    <property type="term" value="F:small GTPase binding"/>
    <property type="evidence" value="ECO:0007669"/>
    <property type="project" value="TreeGrafter"/>
</dbReference>
<dbReference type="GO" id="GO:0005829">
    <property type="term" value="C:cytosol"/>
    <property type="evidence" value="ECO:0007669"/>
    <property type="project" value="TreeGrafter"/>
</dbReference>
<feature type="compositionally biased region" description="Low complexity" evidence="2">
    <location>
        <begin position="661"/>
        <end position="682"/>
    </location>
</feature>
<dbReference type="InterPro" id="IPR037191">
    <property type="entry name" value="VPS9_dom_sf"/>
</dbReference>
<sequence>MSNFGLLNFNISKSTPTTSTTNTNTTSLPVSATHKAGHSDPKSGSQTHDSPSAHLQSQTGSPNPSSNTGSVKDTAAPGGLTSTSLKAQEAAKSGEKIELLSIFEKFHLETAKTFEDNDLIQQKFEQFKGLEQPDRGDETHDLKIEHKHRRGSAEILNQAIEEAPTTDITTEEGILKTQLKDEAGHVETADHISTLEDVPAREKHVTGDSSVNTDAADSQSMLIQSYTVEDNTVGDDHNMRHVLEGKPEAEAELAQGLEVSPTVSANDLFAMKNAVSVEEVQIQIPEGHLHRGKESSDESKTQRPSAQRKNSIVKATKLLVDAREQHQQSHRPFDFQIFLSQLRNKDAEPIVKYIRSFLMSFARQASSLSASQMMKAVQDFKKFIAEKFRMYEPFASMDDKDLENSVEGVEKLIMNRLYEFCFPPEAQNRFTGRLQSALSKDLIDDAALATQLEKFSWILGVHLDVDLDGLSEKKRFSPGDEIDYMEYASRELNKINKYRAPRDKIICILNACKILFSLLRVTDQETNADAFIPLLILVILKAKTENLISNLHYIERFRGENWLNHGETSYYLSTMQGAIAFIQNIKREDLTIEQSHYDAHIEAWDAELRQRAREDHMPTGQGNAASKAVLSPSRSGMLPSNVLMASAELFSKSISNLIAPSDGTSSDASNGDSNSGDQGGQTESMRAQVDETYAQLSEIFPSLDKSIMRDVIVMNQADIETSLEVCLQLVDDS</sequence>
<feature type="compositionally biased region" description="Basic and acidic residues" evidence="2">
    <location>
        <begin position="287"/>
        <end position="301"/>
    </location>
</feature>
<evidence type="ECO:0000256" key="1">
    <source>
        <dbReference type="ARBA" id="ARBA00022786"/>
    </source>
</evidence>
<dbReference type="GO" id="GO:0030139">
    <property type="term" value="C:endocytic vesicle"/>
    <property type="evidence" value="ECO:0007669"/>
    <property type="project" value="TreeGrafter"/>
</dbReference>
<dbReference type="PANTHER" id="PTHR23101:SF25">
    <property type="entry name" value="GTPASE-ACTIVATING PROTEIN AND VPS9 DOMAIN-CONTAINING PROTEIN 1"/>
    <property type="match status" value="1"/>
</dbReference>
<feature type="region of interest" description="Disordered" evidence="2">
    <location>
        <begin position="661"/>
        <end position="685"/>
    </location>
</feature>
<organism evidence="5 6">
    <name type="scientific">Metschnikowia pulcherrima</name>
    <dbReference type="NCBI Taxonomy" id="27326"/>
    <lineage>
        <taxon>Eukaryota</taxon>
        <taxon>Fungi</taxon>
        <taxon>Dikarya</taxon>
        <taxon>Ascomycota</taxon>
        <taxon>Saccharomycotina</taxon>
        <taxon>Pichiomycetes</taxon>
        <taxon>Metschnikowiaceae</taxon>
        <taxon>Metschnikowia</taxon>
    </lineage>
</organism>
<dbReference type="InterPro" id="IPR003123">
    <property type="entry name" value="VPS9"/>
</dbReference>
<evidence type="ECO:0000313" key="5">
    <source>
        <dbReference type="EMBL" id="KAF8001160.1"/>
    </source>
</evidence>
<feature type="domain" description="CUE" evidence="3">
    <location>
        <begin position="688"/>
        <end position="731"/>
    </location>
</feature>
<feature type="compositionally biased region" description="Low complexity" evidence="2">
    <location>
        <begin position="14"/>
        <end position="27"/>
    </location>
</feature>
<dbReference type="InterPro" id="IPR045046">
    <property type="entry name" value="Vps9-like"/>
</dbReference>
<name>A0A8H7GP81_9ASCO</name>
<dbReference type="InterPro" id="IPR009060">
    <property type="entry name" value="UBA-like_sf"/>
</dbReference>
<evidence type="ECO:0000313" key="6">
    <source>
        <dbReference type="Proteomes" id="UP000649328"/>
    </source>
</evidence>
<keyword evidence="1" id="KW-0833">Ubl conjugation pathway</keyword>
<proteinExistence type="predicted"/>
<feature type="region of interest" description="Disordered" evidence="2">
    <location>
        <begin position="9"/>
        <end position="80"/>
    </location>
</feature>
<dbReference type="GO" id="GO:0016192">
    <property type="term" value="P:vesicle-mediated transport"/>
    <property type="evidence" value="ECO:0007669"/>
    <property type="project" value="InterPro"/>
</dbReference>
<gene>
    <name evidence="5" type="ORF">HF325_004949</name>
</gene>
<dbReference type="EMBL" id="JACBPP010000006">
    <property type="protein sequence ID" value="KAF8001160.1"/>
    <property type="molecule type" value="Genomic_DNA"/>
</dbReference>
<dbReference type="Gene3D" id="1.10.246.120">
    <property type="match status" value="1"/>
</dbReference>
<dbReference type="Proteomes" id="UP000649328">
    <property type="component" value="Unassembled WGS sequence"/>
</dbReference>
<dbReference type="CDD" id="cd14369">
    <property type="entry name" value="CUE_VPS9_like"/>
    <property type="match status" value="1"/>
</dbReference>
<evidence type="ECO:0000259" key="4">
    <source>
        <dbReference type="PROSITE" id="PS51205"/>
    </source>
</evidence>
<dbReference type="PROSITE" id="PS51205">
    <property type="entry name" value="VPS9"/>
    <property type="match status" value="1"/>
</dbReference>
<comment type="caution">
    <text evidence="5">The sequence shown here is derived from an EMBL/GenBank/DDBJ whole genome shotgun (WGS) entry which is preliminary data.</text>
</comment>
<evidence type="ECO:0000259" key="3">
    <source>
        <dbReference type="PROSITE" id="PS51140"/>
    </source>
</evidence>
<evidence type="ECO:0008006" key="7">
    <source>
        <dbReference type="Google" id="ProtNLM"/>
    </source>
</evidence>
<dbReference type="InterPro" id="IPR041804">
    <property type="entry name" value="Vps9_CUE"/>
</dbReference>
<dbReference type="Pfam" id="PF02204">
    <property type="entry name" value="VPS9"/>
    <property type="match status" value="1"/>
</dbReference>